<dbReference type="EMBL" id="BKCJ010478356">
    <property type="protein sequence ID" value="GFA73710.1"/>
    <property type="molecule type" value="Genomic_DNA"/>
</dbReference>
<comment type="caution">
    <text evidence="1">The sequence shown here is derived from an EMBL/GenBank/DDBJ whole genome shotgun (WGS) entry which is preliminary data.</text>
</comment>
<reference evidence="1" key="1">
    <citation type="journal article" date="2019" name="Sci. Rep.">
        <title>Draft genome of Tanacetum cinerariifolium, the natural source of mosquito coil.</title>
        <authorList>
            <person name="Yamashiro T."/>
            <person name="Shiraishi A."/>
            <person name="Satake H."/>
            <person name="Nakayama K."/>
        </authorList>
    </citation>
    <scope>NUCLEOTIDE SEQUENCE</scope>
</reference>
<gene>
    <name evidence="1" type="ORF">Tci_645682</name>
</gene>
<feature type="non-terminal residue" evidence="1">
    <location>
        <position position="194"/>
    </location>
</feature>
<protein>
    <submittedName>
        <fullName evidence="1">Uncharacterized protein</fullName>
    </submittedName>
</protein>
<proteinExistence type="predicted"/>
<dbReference type="AlphaFoldDB" id="A0A699K5X8"/>
<evidence type="ECO:0000313" key="1">
    <source>
        <dbReference type="EMBL" id="GFA73710.1"/>
    </source>
</evidence>
<name>A0A699K5X8_TANCI</name>
<sequence length="194" mass="22000">MRFTCNVPRQELVLKLGTIVYELLGNTWNTLVETLRPKVGTICVLTKVRGNKMWLEAFNNDGSMIIYVVFKGATTLTREQLQLQLANFEKQTDSTFYKTFAQIHSQNRLAIHAKFIKTPNATYQKAKNHVNVHGQWRFLAQACHFLYTKIIRLKCLLNGQDLGVKEGAIMVVGASKPIAVTDKDGYSSEKSQMT</sequence>
<accession>A0A699K5X8</accession>
<organism evidence="1">
    <name type="scientific">Tanacetum cinerariifolium</name>
    <name type="common">Dalmatian daisy</name>
    <name type="synonym">Chrysanthemum cinerariifolium</name>
    <dbReference type="NCBI Taxonomy" id="118510"/>
    <lineage>
        <taxon>Eukaryota</taxon>
        <taxon>Viridiplantae</taxon>
        <taxon>Streptophyta</taxon>
        <taxon>Embryophyta</taxon>
        <taxon>Tracheophyta</taxon>
        <taxon>Spermatophyta</taxon>
        <taxon>Magnoliopsida</taxon>
        <taxon>eudicotyledons</taxon>
        <taxon>Gunneridae</taxon>
        <taxon>Pentapetalae</taxon>
        <taxon>asterids</taxon>
        <taxon>campanulids</taxon>
        <taxon>Asterales</taxon>
        <taxon>Asteraceae</taxon>
        <taxon>Asteroideae</taxon>
        <taxon>Anthemideae</taxon>
        <taxon>Anthemidinae</taxon>
        <taxon>Tanacetum</taxon>
    </lineage>
</organism>